<organism evidence="1 2">
    <name type="scientific">Mycolicibacterium sphagni</name>
    <dbReference type="NCBI Taxonomy" id="1786"/>
    <lineage>
        <taxon>Bacteria</taxon>
        <taxon>Bacillati</taxon>
        <taxon>Actinomycetota</taxon>
        <taxon>Actinomycetes</taxon>
        <taxon>Mycobacteriales</taxon>
        <taxon>Mycobacteriaceae</taxon>
        <taxon>Mycolicibacterium</taxon>
    </lineage>
</organism>
<feature type="non-terminal residue" evidence="1">
    <location>
        <position position="1"/>
    </location>
</feature>
<dbReference type="EMBL" id="NOZR01000006">
    <property type="protein sequence ID" value="OYN80447.1"/>
    <property type="molecule type" value="Genomic_DNA"/>
</dbReference>
<sequence length="77" mass="8700">PQCPDHPNENSETACRACKLRREWDQANEQRAAADELDAKRRSKQVQANCPRCQGTNTYEDDLGVHPCQPHLEAINA</sequence>
<protein>
    <recommendedName>
        <fullName evidence="3">HNH endonuclease</fullName>
    </recommendedName>
</protein>
<dbReference type="AlphaFoldDB" id="A0A255DLX2"/>
<keyword evidence="2" id="KW-1185">Reference proteome</keyword>
<gene>
    <name evidence="1" type="ORF">CG716_10015</name>
</gene>
<name>A0A255DLX2_9MYCO</name>
<comment type="caution">
    <text evidence="1">The sequence shown here is derived from an EMBL/GenBank/DDBJ whole genome shotgun (WGS) entry which is preliminary data.</text>
</comment>
<reference evidence="1 2" key="1">
    <citation type="submission" date="2017-07" db="EMBL/GenBank/DDBJ databases">
        <title>The new phylogeny of genus Mycobacterium.</title>
        <authorList>
            <person name="Tortoli E."/>
            <person name="Trovato A."/>
            <person name="Cirillo D.M."/>
        </authorList>
    </citation>
    <scope>NUCLEOTIDE SEQUENCE [LARGE SCALE GENOMIC DNA]</scope>
    <source>
        <strain evidence="1 2">ATCC 33027</strain>
    </source>
</reference>
<proteinExistence type="predicted"/>
<evidence type="ECO:0000313" key="1">
    <source>
        <dbReference type="EMBL" id="OYN80447.1"/>
    </source>
</evidence>
<accession>A0A255DLX2</accession>
<dbReference type="RefSeq" id="WP_207760622.1">
    <property type="nucleotide sequence ID" value="NZ_NOZR01000006.1"/>
</dbReference>
<dbReference type="Proteomes" id="UP000216063">
    <property type="component" value="Unassembled WGS sequence"/>
</dbReference>
<evidence type="ECO:0008006" key="3">
    <source>
        <dbReference type="Google" id="ProtNLM"/>
    </source>
</evidence>
<evidence type="ECO:0000313" key="2">
    <source>
        <dbReference type="Proteomes" id="UP000216063"/>
    </source>
</evidence>